<feature type="compositionally biased region" description="Basic and acidic residues" evidence="7">
    <location>
        <begin position="328"/>
        <end position="347"/>
    </location>
</feature>
<evidence type="ECO:0000256" key="3">
    <source>
        <dbReference type="ARBA" id="ARBA00023015"/>
    </source>
</evidence>
<dbReference type="Pfam" id="PF03704">
    <property type="entry name" value="BTAD"/>
    <property type="match status" value="1"/>
</dbReference>
<dbReference type="InterPro" id="IPR016032">
    <property type="entry name" value="Sig_transdc_resp-reg_C-effctor"/>
</dbReference>
<dbReference type="AlphaFoldDB" id="A0A6G4X1C9"/>
<evidence type="ECO:0000256" key="5">
    <source>
        <dbReference type="ARBA" id="ARBA00023163"/>
    </source>
</evidence>
<keyword evidence="3" id="KW-0805">Transcription regulation</keyword>
<feature type="compositionally biased region" description="Basic and acidic residues" evidence="7">
    <location>
        <begin position="249"/>
        <end position="292"/>
    </location>
</feature>
<dbReference type="InterPro" id="IPR005158">
    <property type="entry name" value="BTAD"/>
</dbReference>
<dbReference type="GO" id="GO:0006355">
    <property type="term" value="P:regulation of DNA-templated transcription"/>
    <property type="evidence" value="ECO:0007669"/>
    <property type="project" value="InterPro"/>
</dbReference>
<dbReference type="InterPro" id="IPR001867">
    <property type="entry name" value="OmpR/PhoB-type_DNA-bd"/>
</dbReference>
<evidence type="ECO:0000313" key="9">
    <source>
        <dbReference type="EMBL" id="NGO70554.1"/>
    </source>
</evidence>
<organism evidence="9 10">
    <name type="scientific">Streptomyces boncukensis</name>
    <dbReference type="NCBI Taxonomy" id="2711219"/>
    <lineage>
        <taxon>Bacteria</taxon>
        <taxon>Bacillati</taxon>
        <taxon>Actinomycetota</taxon>
        <taxon>Actinomycetes</taxon>
        <taxon>Kitasatosporales</taxon>
        <taxon>Streptomycetaceae</taxon>
        <taxon>Streptomyces</taxon>
    </lineage>
</organism>
<keyword evidence="4 6" id="KW-0238">DNA-binding</keyword>
<evidence type="ECO:0000256" key="2">
    <source>
        <dbReference type="ARBA" id="ARBA00023012"/>
    </source>
</evidence>
<evidence type="ECO:0000256" key="6">
    <source>
        <dbReference type="PROSITE-ProRule" id="PRU01091"/>
    </source>
</evidence>
<dbReference type="SUPFAM" id="SSF48452">
    <property type="entry name" value="TPR-like"/>
    <property type="match status" value="1"/>
</dbReference>
<proteinExistence type="inferred from homology"/>
<dbReference type="PANTHER" id="PTHR35807">
    <property type="entry name" value="TRANSCRIPTIONAL REGULATOR REDD-RELATED"/>
    <property type="match status" value="1"/>
</dbReference>
<evidence type="ECO:0000256" key="7">
    <source>
        <dbReference type="SAM" id="MobiDB-lite"/>
    </source>
</evidence>
<dbReference type="InterPro" id="IPR051677">
    <property type="entry name" value="AfsR-DnrI-RedD_regulator"/>
</dbReference>
<feature type="compositionally biased region" description="Gly residues" evidence="7">
    <location>
        <begin position="222"/>
        <end position="232"/>
    </location>
</feature>
<dbReference type="PROSITE" id="PS51755">
    <property type="entry name" value="OMPR_PHOB"/>
    <property type="match status" value="1"/>
</dbReference>
<dbReference type="SMART" id="SM00862">
    <property type="entry name" value="Trans_reg_C"/>
    <property type="match status" value="1"/>
</dbReference>
<keyword evidence="10" id="KW-1185">Reference proteome</keyword>
<dbReference type="InterPro" id="IPR036388">
    <property type="entry name" value="WH-like_DNA-bd_sf"/>
</dbReference>
<accession>A0A6G4X1C9</accession>
<protein>
    <recommendedName>
        <fullName evidence="8">OmpR/PhoB-type domain-containing protein</fullName>
    </recommendedName>
</protein>
<dbReference type="SMART" id="SM01043">
    <property type="entry name" value="BTAD"/>
    <property type="match status" value="1"/>
</dbReference>
<comment type="caution">
    <text evidence="9">The sequence shown here is derived from an EMBL/GenBank/DDBJ whole genome shotgun (WGS) entry which is preliminary data.</text>
</comment>
<evidence type="ECO:0000313" key="10">
    <source>
        <dbReference type="Proteomes" id="UP000477722"/>
    </source>
</evidence>
<sequence length="391" mass="41041">MGAEFRLLGDIEVCVPGRGAVAVGHPRQCAVLAALLVDAGRLVTLDQLVERVWGERPPQRARGTLHSYLSRLRAVLTPPGGTTPLVRRHGGYVLAAPPETVDLHRFRDLLARARTADDERAAALIGEALDLWRGGEACAGLDTPWINGVRESLAAERHAAELDLTDVRLRLGRHAELLSPLAARTAEHPLDERLAGQYILALHPQRPPRGCAVPLPGDTAEPGGGAGGGPERGAGRHPAAGAARGGGRGGRERAAPFRADSHGTVERGARRCADRTPGDRTREHCTHRDGPCHRRGIACAPGATSDDGRGLHRPRGARRRAAGPTDSAHPDDRGGRGRRGGQDDARGARRSCGTGALPGRTALRGPARCGRDGRRGAGDGAGGLSALSGRR</sequence>
<comment type="similarity">
    <text evidence="1">Belongs to the AfsR/DnrI/RedD regulatory family.</text>
</comment>
<feature type="domain" description="OmpR/PhoB-type" evidence="8">
    <location>
        <begin position="1"/>
        <end position="96"/>
    </location>
</feature>
<dbReference type="InterPro" id="IPR011990">
    <property type="entry name" value="TPR-like_helical_dom_sf"/>
</dbReference>
<dbReference type="PANTHER" id="PTHR35807:SF1">
    <property type="entry name" value="TRANSCRIPTIONAL REGULATOR REDD"/>
    <property type="match status" value="1"/>
</dbReference>
<dbReference type="Gene3D" id="1.10.10.10">
    <property type="entry name" value="Winged helix-like DNA-binding domain superfamily/Winged helix DNA-binding domain"/>
    <property type="match status" value="1"/>
</dbReference>
<evidence type="ECO:0000256" key="1">
    <source>
        <dbReference type="ARBA" id="ARBA00005820"/>
    </source>
</evidence>
<dbReference type="SUPFAM" id="SSF46894">
    <property type="entry name" value="C-terminal effector domain of the bipartite response regulators"/>
    <property type="match status" value="1"/>
</dbReference>
<keyword evidence="5" id="KW-0804">Transcription</keyword>
<dbReference type="GO" id="GO:0003677">
    <property type="term" value="F:DNA binding"/>
    <property type="evidence" value="ECO:0007669"/>
    <property type="project" value="UniProtKB-UniRule"/>
</dbReference>
<evidence type="ECO:0000259" key="8">
    <source>
        <dbReference type="PROSITE" id="PS51755"/>
    </source>
</evidence>
<feature type="compositionally biased region" description="Basic residues" evidence="7">
    <location>
        <begin position="311"/>
        <end position="321"/>
    </location>
</feature>
<dbReference type="EMBL" id="JAAKZZ010000207">
    <property type="protein sequence ID" value="NGO70554.1"/>
    <property type="molecule type" value="Genomic_DNA"/>
</dbReference>
<reference evidence="9 10" key="1">
    <citation type="submission" date="2020-02" db="EMBL/GenBank/DDBJ databases">
        <title>Whole-genome analyses of novel actinobacteria.</title>
        <authorList>
            <person name="Sahin N."/>
            <person name="Tatar D."/>
        </authorList>
    </citation>
    <scope>NUCLEOTIDE SEQUENCE [LARGE SCALE GENOMIC DNA]</scope>
    <source>
        <strain evidence="9 10">SB3404</strain>
    </source>
</reference>
<dbReference type="Proteomes" id="UP000477722">
    <property type="component" value="Unassembled WGS sequence"/>
</dbReference>
<keyword evidence="2" id="KW-0902">Two-component regulatory system</keyword>
<gene>
    <name evidence="9" type="ORF">G5C65_19800</name>
</gene>
<dbReference type="Gene3D" id="1.25.40.10">
    <property type="entry name" value="Tetratricopeptide repeat domain"/>
    <property type="match status" value="1"/>
</dbReference>
<feature type="DNA-binding region" description="OmpR/PhoB-type" evidence="6">
    <location>
        <begin position="1"/>
        <end position="96"/>
    </location>
</feature>
<feature type="region of interest" description="Disordered" evidence="7">
    <location>
        <begin position="206"/>
        <end position="391"/>
    </location>
</feature>
<evidence type="ECO:0000256" key="4">
    <source>
        <dbReference type="ARBA" id="ARBA00023125"/>
    </source>
</evidence>
<dbReference type="Pfam" id="PF00486">
    <property type="entry name" value="Trans_reg_C"/>
    <property type="match status" value="1"/>
</dbReference>
<name>A0A6G4X1C9_9ACTN</name>
<dbReference type="GO" id="GO:0000160">
    <property type="term" value="P:phosphorelay signal transduction system"/>
    <property type="evidence" value="ECO:0007669"/>
    <property type="project" value="UniProtKB-KW"/>
</dbReference>